<keyword evidence="12" id="KW-0449">Lipoprotein</keyword>
<keyword evidence="6" id="KW-0325">Glycoprotein</keyword>
<evidence type="ECO:0000256" key="11">
    <source>
        <dbReference type="ARBA" id="ARBA00023157"/>
    </source>
</evidence>
<dbReference type="PANTHER" id="PTHR33048">
    <property type="entry name" value="PTH11-LIKE INTEGRAL MEMBRANE PROTEIN (AFU_ORTHOLOGUE AFUA_5G11245)"/>
    <property type="match status" value="1"/>
</dbReference>
<feature type="transmembrane region" description="Helical" evidence="15">
    <location>
        <begin position="189"/>
        <end position="218"/>
    </location>
</feature>
<dbReference type="PROSITE" id="PS52012">
    <property type="entry name" value="CFEM"/>
    <property type="match status" value="1"/>
</dbReference>
<keyword evidence="10 15" id="KW-0472">Membrane</keyword>
<comment type="similarity">
    <text evidence="13">Belongs to the SAT4 family.</text>
</comment>
<dbReference type="GO" id="GO:0046872">
    <property type="term" value="F:metal ion binding"/>
    <property type="evidence" value="ECO:0007669"/>
    <property type="project" value="UniProtKB-UniRule"/>
</dbReference>
<evidence type="ECO:0000256" key="10">
    <source>
        <dbReference type="ARBA" id="ARBA00023136"/>
    </source>
</evidence>
<proteinExistence type="inferred from homology"/>
<evidence type="ECO:0000259" key="16">
    <source>
        <dbReference type="PROSITE" id="PS52012"/>
    </source>
</evidence>
<evidence type="ECO:0000256" key="6">
    <source>
        <dbReference type="ARBA" id="ARBA00022622"/>
    </source>
</evidence>
<dbReference type="PANTHER" id="PTHR33048:SF143">
    <property type="entry name" value="EXTRACELLULAR MEMBRANE PROTEIN CFEM DOMAIN-CONTAINING PROTEIN-RELATED"/>
    <property type="match status" value="1"/>
</dbReference>
<feature type="transmembrane region" description="Helical" evidence="15">
    <location>
        <begin position="76"/>
        <end position="97"/>
    </location>
</feature>
<feature type="disulfide bond" evidence="14">
    <location>
        <begin position="33"/>
        <end position="66"/>
    </location>
</feature>
<keyword evidence="6" id="KW-0336">GPI-anchor</keyword>
<evidence type="ECO:0000256" key="7">
    <source>
        <dbReference type="ARBA" id="ARBA00022692"/>
    </source>
</evidence>
<dbReference type="GO" id="GO:0098552">
    <property type="term" value="C:side of membrane"/>
    <property type="evidence" value="ECO:0007669"/>
    <property type="project" value="UniProtKB-KW"/>
</dbReference>
<keyword evidence="14" id="KW-0408">Iron</keyword>
<dbReference type="Proteomes" id="UP001265746">
    <property type="component" value="Unassembled WGS sequence"/>
</dbReference>
<keyword evidence="11 14" id="KW-1015">Disulfide bond</keyword>
<evidence type="ECO:0000256" key="9">
    <source>
        <dbReference type="ARBA" id="ARBA00022989"/>
    </source>
</evidence>
<feature type="transmembrane region" description="Helical" evidence="15">
    <location>
        <begin position="269"/>
        <end position="293"/>
    </location>
</feature>
<protein>
    <recommendedName>
        <fullName evidence="16">CFEM domain-containing protein</fullName>
    </recommendedName>
</protein>
<keyword evidence="14" id="KW-0349">Heme</keyword>
<feature type="transmembrane region" description="Helical" evidence="15">
    <location>
        <begin position="109"/>
        <end position="130"/>
    </location>
</feature>
<feature type="transmembrane region" description="Helical" evidence="15">
    <location>
        <begin position="154"/>
        <end position="177"/>
    </location>
</feature>
<dbReference type="SMART" id="SM00747">
    <property type="entry name" value="CFEM"/>
    <property type="match status" value="1"/>
</dbReference>
<evidence type="ECO:0000256" key="5">
    <source>
        <dbReference type="ARBA" id="ARBA00022525"/>
    </source>
</evidence>
<dbReference type="AlphaFoldDB" id="A0AAD9S2K5"/>
<dbReference type="GO" id="GO:0005576">
    <property type="term" value="C:extracellular region"/>
    <property type="evidence" value="ECO:0007669"/>
    <property type="project" value="UniProtKB-SubCell"/>
</dbReference>
<keyword evidence="18" id="KW-1185">Reference proteome</keyword>
<dbReference type="InterPro" id="IPR008427">
    <property type="entry name" value="Extracellular_membr_CFEM_dom"/>
</dbReference>
<evidence type="ECO:0000313" key="17">
    <source>
        <dbReference type="EMBL" id="KAK2596461.1"/>
    </source>
</evidence>
<dbReference type="Pfam" id="PF05730">
    <property type="entry name" value="CFEM"/>
    <property type="match status" value="1"/>
</dbReference>
<feature type="transmembrane region" description="Helical" evidence="15">
    <location>
        <begin position="238"/>
        <end position="257"/>
    </location>
</feature>
<dbReference type="InterPro" id="IPR049326">
    <property type="entry name" value="Rhodopsin_dom_fungi"/>
</dbReference>
<dbReference type="InterPro" id="IPR052337">
    <property type="entry name" value="SAT4-like"/>
</dbReference>
<comment type="similarity">
    <text evidence="4">Belongs to the RBT5 family.</text>
</comment>
<evidence type="ECO:0000256" key="14">
    <source>
        <dbReference type="PROSITE-ProRule" id="PRU01356"/>
    </source>
</evidence>
<evidence type="ECO:0000256" key="4">
    <source>
        <dbReference type="ARBA" id="ARBA00010031"/>
    </source>
</evidence>
<feature type="binding site" description="axial binding residue" evidence="14">
    <location>
        <position position="28"/>
    </location>
    <ligand>
        <name>heme</name>
        <dbReference type="ChEBI" id="CHEBI:30413"/>
    </ligand>
    <ligandPart>
        <name>Fe</name>
        <dbReference type="ChEBI" id="CHEBI:18248"/>
    </ligandPart>
</feature>
<feature type="disulfide bond" evidence="14">
    <location>
        <begin position="24"/>
        <end position="31"/>
    </location>
</feature>
<comment type="subcellular location">
    <subcellularLocation>
        <location evidence="2">Membrane</location>
        <topology evidence="2">Lipid-anchor</topology>
        <topology evidence="2">GPI-anchor</topology>
    </subcellularLocation>
    <subcellularLocation>
        <location evidence="1">Membrane</location>
        <topology evidence="1">Multi-pass membrane protein</topology>
    </subcellularLocation>
    <subcellularLocation>
        <location evidence="3">Secreted</location>
    </subcellularLocation>
</comment>
<keyword evidence="9 15" id="KW-1133">Transmembrane helix</keyword>
<keyword evidence="8" id="KW-0732">Signal</keyword>
<feature type="disulfide bond" evidence="14">
    <location>
        <begin position="10"/>
        <end position="50"/>
    </location>
</feature>
<feature type="disulfide bond" evidence="14">
    <location>
        <begin position="14"/>
        <end position="45"/>
    </location>
</feature>
<accession>A0AAD9S2K5</accession>
<evidence type="ECO:0000256" key="13">
    <source>
        <dbReference type="ARBA" id="ARBA00038359"/>
    </source>
</evidence>
<feature type="domain" description="CFEM" evidence="16">
    <location>
        <begin position="1"/>
        <end position="93"/>
    </location>
</feature>
<keyword evidence="5" id="KW-0964">Secreted</keyword>
<evidence type="ECO:0000256" key="8">
    <source>
        <dbReference type="ARBA" id="ARBA00022729"/>
    </source>
</evidence>
<evidence type="ECO:0000313" key="18">
    <source>
        <dbReference type="Proteomes" id="UP001265746"/>
    </source>
</evidence>
<keyword evidence="14" id="KW-0479">Metal-binding</keyword>
<evidence type="ECO:0000256" key="1">
    <source>
        <dbReference type="ARBA" id="ARBA00004141"/>
    </source>
</evidence>
<gene>
    <name evidence="17" type="ORF">N8I77_013351</name>
</gene>
<reference evidence="17" key="1">
    <citation type="submission" date="2023-06" db="EMBL/GenBank/DDBJ databases">
        <authorList>
            <person name="Noh H."/>
        </authorList>
    </citation>
    <scope>NUCLEOTIDE SEQUENCE</scope>
    <source>
        <strain evidence="17">DUCC20226</strain>
    </source>
</reference>
<sequence>MASLADLPSCALTCLSTAIANSTCAPTDLACTCTNAAITGQATVCMLGSCTMAEILSATNVTNTLCGVKSALDESWIVPTIVLLCLMVVVVGLRFLARVIVDMPFWWDDWMNFVSMAFCIALSIAAFQGLKANGYGKDIWAVPTEDISEFLKSYYVATAMYVGARCFTRVSIILFYLRIFTVTETRRKIIWTLVGEIIISLAFVLTIMFQCTPISYYWTKWDLQHTGHCIDTYHFMLIGWSILIATDFWVMWLPLPMVARLQLSLKKKLLISVMFATGLAVTAVGIAKLPMVYRATHTTNPTYDLVNMGKFCIIEVDLGVICSCMPSLPVLFRPLVHRLTGKNKGSTAKGTGYIGATSRRAVMGDIKSSATTSAASYPVSSPNAHHSAYYEHIDPRTEQIQATTTIDQTYWRNDSDELPLHGTDIELGTANNGYVSSQAWAAGPGAGSYGVAKQAHQ</sequence>
<organism evidence="17 18">
    <name type="scientific">Phomopsis amygdali</name>
    <name type="common">Fusicoccum amygdali</name>
    <dbReference type="NCBI Taxonomy" id="1214568"/>
    <lineage>
        <taxon>Eukaryota</taxon>
        <taxon>Fungi</taxon>
        <taxon>Dikarya</taxon>
        <taxon>Ascomycota</taxon>
        <taxon>Pezizomycotina</taxon>
        <taxon>Sordariomycetes</taxon>
        <taxon>Sordariomycetidae</taxon>
        <taxon>Diaporthales</taxon>
        <taxon>Diaporthaceae</taxon>
        <taxon>Diaporthe</taxon>
    </lineage>
</organism>
<dbReference type="EMBL" id="JAUJFL010000011">
    <property type="protein sequence ID" value="KAK2596461.1"/>
    <property type="molecule type" value="Genomic_DNA"/>
</dbReference>
<evidence type="ECO:0000256" key="15">
    <source>
        <dbReference type="SAM" id="Phobius"/>
    </source>
</evidence>
<name>A0AAD9S2K5_PHOAM</name>
<comment type="caution">
    <text evidence="17">The sequence shown here is derived from an EMBL/GenBank/DDBJ whole genome shotgun (WGS) entry which is preliminary data.</text>
</comment>
<dbReference type="Pfam" id="PF20684">
    <property type="entry name" value="Fung_rhodopsin"/>
    <property type="match status" value="1"/>
</dbReference>
<keyword evidence="7 15" id="KW-0812">Transmembrane</keyword>
<evidence type="ECO:0000256" key="12">
    <source>
        <dbReference type="ARBA" id="ARBA00023288"/>
    </source>
</evidence>
<evidence type="ECO:0000256" key="2">
    <source>
        <dbReference type="ARBA" id="ARBA00004589"/>
    </source>
</evidence>
<evidence type="ECO:0000256" key="3">
    <source>
        <dbReference type="ARBA" id="ARBA00004613"/>
    </source>
</evidence>